<reference evidence="4 5" key="1">
    <citation type="submission" date="2019-03" db="EMBL/GenBank/DDBJ databases">
        <title>Deep-cultivation of Planctomycetes and their phenomic and genomic characterization uncovers novel biology.</title>
        <authorList>
            <person name="Wiegand S."/>
            <person name="Jogler M."/>
            <person name="Boedeker C."/>
            <person name="Pinto D."/>
            <person name="Vollmers J."/>
            <person name="Rivas-Marin E."/>
            <person name="Kohn T."/>
            <person name="Peeters S.H."/>
            <person name="Heuer A."/>
            <person name="Rast P."/>
            <person name="Oberbeckmann S."/>
            <person name="Bunk B."/>
            <person name="Jeske O."/>
            <person name="Meyerdierks A."/>
            <person name="Storesund J.E."/>
            <person name="Kallscheuer N."/>
            <person name="Luecker S."/>
            <person name="Lage O.M."/>
            <person name="Pohl T."/>
            <person name="Merkel B.J."/>
            <person name="Hornburger P."/>
            <person name="Mueller R.-W."/>
            <person name="Bruemmer F."/>
            <person name="Labrenz M."/>
            <person name="Spormann A.M."/>
            <person name="Op den Camp H."/>
            <person name="Overmann J."/>
            <person name="Amann R."/>
            <person name="Jetten M.S.M."/>
            <person name="Mascher T."/>
            <person name="Medema M.H."/>
            <person name="Devos D.P."/>
            <person name="Kaster A.-K."/>
            <person name="Ovreas L."/>
            <person name="Rohde M."/>
            <person name="Galperin M.Y."/>
            <person name="Jogler C."/>
        </authorList>
    </citation>
    <scope>NUCLEOTIDE SEQUENCE [LARGE SCALE GENOMIC DNA]</scope>
    <source>
        <strain evidence="4 5">Enr13</strain>
    </source>
</reference>
<dbReference type="InterPro" id="IPR050498">
    <property type="entry name" value="Ycf3"/>
</dbReference>
<dbReference type="Gene3D" id="1.25.40.10">
    <property type="entry name" value="Tetratricopeptide repeat domain"/>
    <property type="match status" value="7"/>
</dbReference>
<organism evidence="4 5">
    <name type="scientific">Stieleria neptunia</name>
    <dbReference type="NCBI Taxonomy" id="2527979"/>
    <lineage>
        <taxon>Bacteria</taxon>
        <taxon>Pseudomonadati</taxon>
        <taxon>Planctomycetota</taxon>
        <taxon>Planctomycetia</taxon>
        <taxon>Pirellulales</taxon>
        <taxon>Pirellulaceae</taxon>
        <taxon>Stieleria</taxon>
    </lineage>
</organism>
<feature type="repeat" description="TPR" evidence="3">
    <location>
        <begin position="70"/>
        <end position="103"/>
    </location>
</feature>
<evidence type="ECO:0000313" key="4">
    <source>
        <dbReference type="EMBL" id="QDV42312.1"/>
    </source>
</evidence>
<name>A0A518HN88_9BACT</name>
<dbReference type="Proteomes" id="UP000319004">
    <property type="component" value="Chromosome"/>
</dbReference>
<dbReference type="RefSeq" id="WP_145385968.1">
    <property type="nucleotide sequence ID" value="NZ_CP037423.1"/>
</dbReference>
<evidence type="ECO:0000313" key="5">
    <source>
        <dbReference type="Proteomes" id="UP000319004"/>
    </source>
</evidence>
<dbReference type="EMBL" id="CP037423">
    <property type="protein sequence ID" value="QDV42312.1"/>
    <property type="molecule type" value="Genomic_DNA"/>
</dbReference>
<accession>A0A518HN88</accession>
<evidence type="ECO:0000256" key="1">
    <source>
        <dbReference type="ARBA" id="ARBA00022737"/>
    </source>
</evidence>
<gene>
    <name evidence="4" type="ORF">Enr13x_21570</name>
</gene>
<dbReference type="OrthoDB" id="255895at2"/>
<keyword evidence="2 3" id="KW-0802">TPR repeat</keyword>
<dbReference type="PROSITE" id="PS50005">
    <property type="entry name" value="TPR"/>
    <property type="match status" value="3"/>
</dbReference>
<evidence type="ECO:0000256" key="3">
    <source>
        <dbReference type="PROSITE-ProRule" id="PRU00339"/>
    </source>
</evidence>
<dbReference type="SUPFAM" id="SSF48452">
    <property type="entry name" value="TPR-like"/>
    <property type="match status" value="6"/>
</dbReference>
<dbReference type="PANTHER" id="PTHR44858">
    <property type="entry name" value="TETRATRICOPEPTIDE REPEAT PROTEIN 6"/>
    <property type="match status" value="1"/>
</dbReference>
<protein>
    <submittedName>
        <fullName evidence="4">Tetratricopeptide repeat protein</fullName>
    </submittedName>
</protein>
<dbReference type="InterPro" id="IPR019734">
    <property type="entry name" value="TPR_rpt"/>
</dbReference>
<sequence>MNRTINGKLLLILSSISVVCIGALYGINALQSGRTARLFLEEGRSAFEEEDYERALRSYRSHLKLDADSIDGRSEFGDLLYKIGEFSGALSEFEHLLRLDAEDNVSRRMAAECSIRVGRFSDARDHLEHLLADQSDAELHDWMAQCQVFAREFSEAKDSLRQAIEQSPDRIESYTRLAILHREAFDAPEAASATVLEMTDANPNSTEAFFARSQFVFSDAVRAGKSGDAESAKQLFSESIDHATRAIQISPDNLEAHLLIVRAASTLDDHDLARKHAESAIQINPSAPTPFLLLAEIASRQDRIDLAIEELSRGIEAVSPDNPRRANLIAGLATIYLESERDDDAEQTIAILESSQLDPAMAKYLRGRLDLRQEKWDQAINQLESVRLAFVERPEMMRAVDFFLGEAYRNKGSFGQAITAYQSSITLDPTWAPPQLALVGVLEYTGKYDEAFQQLQKLVKSNNAPDEGLLALAQRSVQRNLRLPPHERDWSVTAEIIDQAEQRFPDRPEVAILRAEVLGARGETGKAAELLSRSIDDGGSEASEDQRPIYFARLNLALGENDFNRAQQLLDEASQRLGKLPDITVAQASLFILRDGENAIPLVRQLIKESTDFSDEDQFAIRHSIGQLAASNGLSDFAKEVADHLQASHPQDARTWSLSIALSLLTHEESSLADELDRLKAITGESAYWHFGQANLAWLRSDNEGTENRDKAIAHLNQAKRLRPNWSPPYLLESQFFAAAGDDDNALEALLKAIELGERSPKIIRNATSLLFEKKQFAKADELLRLLDLNEFSTIQGLGRTASYISAGQNDLVRGIELARIAAKSSDQFEDHLWHGQLASKLYSQSRQNGQNDQAALFLDEAKSAFERATEISPQSPGTWIQRIRFLVDQKQEQDLIQIVSDATSSIRPEENEFAKAQILAILGKTKEAALTFERALDRGPIDEEKLRTAIAFYFRHQASALAQKRLEQLMSIDPLSADAQSWCNRHLAMLSILRATQGDVLQALALANKNLTDSPNSVADLRVKAAATAMLSGADSIGKAIEIWESISRHPDARPDDHYQLARLYRRTSQWEKASDQLRQAIAGMAGQEDASRYIAEYVTWLMERDELASADQWLSRLEETGQSQEMTLPLKAQLFTRQGKHPQALKLVNHFVGGDAERGIDRLRNAASLAQSLSRLVDPSDLPQYQKLEVELLQQASDRDSRYRFLLVQAMASHDKTDEAIELVLRDDFLKEDLAFAIPVIDHLLNSGKLSTEQIDRLGTVVQDMEQQFGESLHTLGLSASLEKAKGEMQKAETIYRSIIRQDEGNVVALNNLAVLLSEESRTLDEAAELSDKTIEIAGRNPALLDTRAVIAIASGEGAKAIDLLAEALQQHHDPPAIFSFHQAVAYLKAGNTEAAIRCFKKALQDQLDTTRLGKQEQSWYAKLREFS</sequence>
<dbReference type="PANTHER" id="PTHR44858:SF1">
    <property type="entry name" value="UDP-N-ACETYLGLUCOSAMINE--PEPTIDE N-ACETYLGLUCOSAMINYLTRANSFERASE SPINDLY-RELATED"/>
    <property type="match status" value="1"/>
</dbReference>
<feature type="repeat" description="TPR" evidence="3">
    <location>
        <begin position="398"/>
        <end position="431"/>
    </location>
</feature>
<feature type="repeat" description="TPR" evidence="3">
    <location>
        <begin position="36"/>
        <end position="69"/>
    </location>
</feature>
<evidence type="ECO:0000256" key="2">
    <source>
        <dbReference type="ARBA" id="ARBA00022803"/>
    </source>
</evidence>
<proteinExistence type="predicted"/>
<dbReference type="SMART" id="SM00028">
    <property type="entry name" value="TPR"/>
    <property type="match status" value="13"/>
</dbReference>
<dbReference type="InterPro" id="IPR011990">
    <property type="entry name" value="TPR-like_helical_dom_sf"/>
</dbReference>
<keyword evidence="5" id="KW-1185">Reference proteome</keyword>
<keyword evidence="1" id="KW-0677">Repeat</keyword>
<dbReference type="KEGG" id="snep:Enr13x_21570"/>
<dbReference type="Pfam" id="PF13432">
    <property type="entry name" value="TPR_16"/>
    <property type="match status" value="2"/>
</dbReference>